<keyword evidence="2" id="KW-1185">Reference proteome</keyword>
<comment type="caution">
    <text evidence="1">The sequence shown here is derived from an EMBL/GenBank/DDBJ whole genome shotgun (WGS) entry which is preliminary data.</text>
</comment>
<organism evidence="1 2">
    <name type="scientific">Zingiber officinale</name>
    <name type="common">Ginger</name>
    <name type="synonym">Amomum zingiber</name>
    <dbReference type="NCBI Taxonomy" id="94328"/>
    <lineage>
        <taxon>Eukaryota</taxon>
        <taxon>Viridiplantae</taxon>
        <taxon>Streptophyta</taxon>
        <taxon>Embryophyta</taxon>
        <taxon>Tracheophyta</taxon>
        <taxon>Spermatophyta</taxon>
        <taxon>Magnoliopsida</taxon>
        <taxon>Liliopsida</taxon>
        <taxon>Zingiberales</taxon>
        <taxon>Zingiberaceae</taxon>
        <taxon>Zingiber</taxon>
    </lineage>
</organism>
<gene>
    <name evidence="1" type="ORF">ZIOFF_053936</name>
</gene>
<evidence type="ECO:0000313" key="2">
    <source>
        <dbReference type="Proteomes" id="UP000734854"/>
    </source>
</evidence>
<evidence type="ECO:0000313" key="1">
    <source>
        <dbReference type="EMBL" id="KAG6485399.1"/>
    </source>
</evidence>
<dbReference type="EMBL" id="JACMSC010000015">
    <property type="protein sequence ID" value="KAG6485399.1"/>
    <property type="molecule type" value="Genomic_DNA"/>
</dbReference>
<proteinExistence type="predicted"/>
<accession>A0A8J5F8L5</accession>
<sequence>MKEAPTTSISHQKEFLDLESSLAAISDSATDSSTPSHMANPIFDGYSLQCSLPSRNNFGDSINTVEGTLLGTLLVPDFLNMTQPAWQFQKELEEARKFLRSDDQIAINIEANCFCSPLQQ</sequence>
<dbReference type="Proteomes" id="UP000734854">
    <property type="component" value="Unassembled WGS sequence"/>
</dbReference>
<protein>
    <submittedName>
        <fullName evidence="1">Uncharacterized protein</fullName>
    </submittedName>
</protein>
<name>A0A8J5F8L5_ZINOF</name>
<reference evidence="1 2" key="1">
    <citation type="submission" date="2020-08" db="EMBL/GenBank/DDBJ databases">
        <title>Plant Genome Project.</title>
        <authorList>
            <person name="Zhang R.-G."/>
        </authorList>
    </citation>
    <scope>NUCLEOTIDE SEQUENCE [LARGE SCALE GENOMIC DNA]</scope>
    <source>
        <tissue evidence="1">Rhizome</tissue>
    </source>
</reference>
<dbReference type="AlphaFoldDB" id="A0A8J5F8L5"/>